<evidence type="ECO:0000313" key="2">
    <source>
        <dbReference type="EMBL" id="KAA8893109.1"/>
    </source>
</evidence>
<proteinExistence type="predicted"/>
<sequence length="389" mass="44159">MMSIPVLSTFPMEKQRLYTVATLDALIHQRKALSAKCERTLNIIRTAKQSAEIAPHSTEVREGLNTQSSLLAELNDGILWQGKTISIFTCISIVFLPLGFFSQYFALNFEDTAGTAGTGGTPTFNRFWLITGSTTASIAFIMLCFLIDSRYPFRQFLRGLFTLQPNCPTTMVWPLRKQVAQEQRHYLKRLPKYYMEVITAAEANQKRFLEAPTIDTPLTRTSSSDVKLKTCTRDGTKAVVRYDDASGKIFFDQIDRYDYLYRVSVGGANDAGNHHLYWKKTRSEHEETIYRYRPRFTLKATSTASASPNPYTPTELEYLQWSYPTHGSIMDDQPQNPWTCPWWHHESQGVSTVSDFIKLTTELAVPAATQATTTEQAPTCRLRLAPVVQ</sequence>
<dbReference type="AlphaFoldDB" id="A0A5J5EDK8"/>
<name>A0A5J5EDK8_9PEZI</name>
<keyword evidence="3" id="KW-1185">Reference proteome</keyword>
<comment type="caution">
    <text evidence="2">The sequence shown here is derived from an EMBL/GenBank/DDBJ whole genome shotgun (WGS) entry which is preliminary data.</text>
</comment>
<evidence type="ECO:0000256" key="1">
    <source>
        <dbReference type="SAM" id="Phobius"/>
    </source>
</evidence>
<feature type="transmembrane region" description="Helical" evidence="1">
    <location>
        <begin position="85"/>
        <end position="107"/>
    </location>
</feature>
<keyword evidence="1" id="KW-0472">Membrane</keyword>
<protein>
    <submittedName>
        <fullName evidence="2">Uncharacterized protein</fullName>
    </submittedName>
</protein>
<organism evidence="2 3">
    <name type="scientific">Sphaerosporella brunnea</name>
    <dbReference type="NCBI Taxonomy" id="1250544"/>
    <lineage>
        <taxon>Eukaryota</taxon>
        <taxon>Fungi</taxon>
        <taxon>Dikarya</taxon>
        <taxon>Ascomycota</taxon>
        <taxon>Pezizomycotina</taxon>
        <taxon>Pezizomycetes</taxon>
        <taxon>Pezizales</taxon>
        <taxon>Pyronemataceae</taxon>
        <taxon>Sphaerosporella</taxon>
    </lineage>
</organism>
<evidence type="ECO:0000313" key="3">
    <source>
        <dbReference type="Proteomes" id="UP000326924"/>
    </source>
</evidence>
<reference evidence="2 3" key="1">
    <citation type="submission" date="2019-09" db="EMBL/GenBank/DDBJ databases">
        <title>Draft genome of the ectomycorrhizal ascomycete Sphaerosporella brunnea.</title>
        <authorList>
            <consortium name="DOE Joint Genome Institute"/>
            <person name="Benucci G.M."/>
            <person name="Marozzi G."/>
            <person name="Antonielli L."/>
            <person name="Sanchez S."/>
            <person name="Marco P."/>
            <person name="Wang X."/>
            <person name="Falini L.B."/>
            <person name="Barry K."/>
            <person name="Haridas S."/>
            <person name="Lipzen A."/>
            <person name="Labutti K."/>
            <person name="Grigoriev I.V."/>
            <person name="Murat C."/>
            <person name="Martin F."/>
            <person name="Albertini E."/>
            <person name="Donnini D."/>
            <person name="Bonito G."/>
        </authorList>
    </citation>
    <scope>NUCLEOTIDE SEQUENCE [LARGE SCALE GENOMIC DNA]</scope>
    <source>
        <strain evidence="2 3">Sb_GMNB300</strain>
    </source>
</reference>
<dbReference type="InParanoid" id="A0A5J5EDK8"/>
<dbReference type="Gene3D" id="1.20.58.340">
    <property type="entry name" value="Magnesium transport protein CorA, transmembrane region"/>
    <property type="match status" value="1"/>
</dbReference>
<dbReference type="EMBL" id="VXIS01000500">
    <property type="protein sequence ID" value="KAA8893109.1"/>
    <property type="molecule type" value="Genomic_DNA"/>
</dbReference>
<keyword evidence="1" id="KW-1133">Transmembrane helix</keyword>
<accession>A0A5J5EDK8</accession>
<gene>
    <name evidence="2" type="ORF">FN846DRAFT_980355</name>
</gene>
<feature type="transmembrane region" description="Helical" evidence="1">
    <location>
        <begin position="127"/>
        <end position="147"/>
    </location>
</feature>
<dbReference type="Proteomes" id="UP000326924">
    <property type="component" value="Unassembled WGS sequence"/>
</dbReference>
<dbReference type="OrthoDB" id="5430750at2759"/>
<keyword evidence="1" id="KW-0812">Transmembrane</keyword>